<sequence>MENIARKDRRVIKTKQAIIKAFLELYSEKDFEHITINDIAERADVNRGTIYHHYLDKVDLLDQIINEHLHKLIHYCTPHEDESGQILLVNELKLVFDYFKENFGFFSTLLMNRSSSMFRERLLQVVSAELRKKLAAKDRQMYIDHELNTQFMTSSFVGIVEWWIQHRMPHPPQYMAEQLSLLLVKNEF</sequence>
<reference evidence="4 5" key="2">
    <citation type="journal article" date="2013" name="Genome Announc.">
        <title>Genome Sequence of Growth-Improving Paenibacillus mucilaginosus Strain KNP414.</title>
        <authorList>
            <person name="Lu J.J."/>
            <person name="Wang J.F."/>
            <person name="Hu X.F."/>
        </authorList>
    </citation>
    <scope>NUCLEOTIDE SEQUENCE [LARGE SCALE GENOMIC DNA]</scope>
    <source>
        <strain evidence="4 5">KNP414</strain>
    </source>
</reference>
<name>F8F6H0_PAEMK</name>
<dbReference type="InterPro" id="IPR050624">
    <property type="entry name" value="HTH-type_Tx_Regulator"/>
</dbReference>
<dbReference type="AlphaFoldDB" id="F8F6H0"/>
<dbReference type="Gene3D" id="1.10.357.10">
    <property type="entry name" value="Tetracycline Repressor, domain 2"/>
    <property type="match status" value="1"/>
</dbReference>
<keyword evidence="1 2" id="KW-0238">DNA-binding</keyword>
<reference evidence="5" key="1">
    <citation type="submission" date="2011-06" db="EMBL/GenBank/DDBJ databases">
        <title>Complete genome sequence of Paenibacillus mucilaginosus KNP414.</title>
        <authorList>
            <person name="Wang J."/>
            <person name="Hu S."/>
            <person name="Hu X."/>
            <person name="Zhang B."/>
            <person name="Dong D."/>
            <person name="Zhang S."/>
            <person name="Zhao K."/>
            <person name="Wu D."/>
        </authorList>
    </citation>
    <scope>NUCLEOTIDE SEQUENCE [LARGE SCALE GENOMIC DNA]</scope>
    <source>
        <strain evidence="5">KNP414</strain>
    </source>
</reference>
<dbReference type="PANTHER" id="PTHR43479">
    <property type="entry name" value="ACREF/ENVCD OPERON REPRESSOR-RELATED"/>
    <property type="match status" value="1"/>
</dbReference>
<gene>
    <name evidence="4" type="ordered locus">KNP414_04392</name>
</gene>
<dbReference type="Proteomes" id="UP000006620">
    <property type="component" value="Chromosome"/>
</dbReference>
<proteinExistence type="predicted"/>
<dbReference type="EMBL" id="CP002869">
    <property type="protein sequence ID" value="AEI42924.1"/>
    <property type="molecule type" value="Genomic_DNA"/>
</dbReference>
<dbReference type="InterPro" id="IPR009057">
    <property type="entry name" value="Homeodomain-like_sf"/>
</dbReference>
<organism evidence="4 5">
    <name type="scientific">Paenibacillus mucilaginosus (strain KNP414)</name>
    <dbReference type="NCBI Taxonomy" id="1036673"/>
    <lineage>
        <taxon>Bacteria</taxon>
        <taxon>Bacillati</taxon>
        <taxon>Bacillota</taxon>
        <taxon>Bacilli</taxon>
        <taxon>Bacillales</taxon>
        <taxon>Paenibacillaceae</taxon>
        <taxon>Paenibacillus</taxon>
    </lineage>
</organism>
<feature type="DNA-binding region" description="H-T-H motif" evidence="2">
    <location>
        <begin position="35"/>
        <end position="54"/>
    </location>
</feature>
<dbReference type="GO" id="GO:0003677">
    <property type="term" value="F:DNA binding"/>
    <property type="evidence" value="ECO:0007669"/>
    <property type="project" value="UniProtKB-UniRule"/>
</dbReference>
<evidence type="ECO:0000313" key="5">
    <source>
        <dbReference type="Proteomes" id="UP000006620"/>
    </source>
</evidence>
<dbReference type="SUPFAM" id="SSF46689">
    <property type="entry name" value="Homeodomain-like"/>
    <property type="match status" value="1"/>
</dbReference>
<dbReference type="RefSeq" id="WP_013918078.1">
    <property type="nucleotide sequence ID" value="NC_015690.1"/>
</dbReference>
<dbReference type="PATRIC" id="fig|1036673.3.peg.4036"/>
<dbReference type="Pfam" id="PF14278">
    <property type="entry name" value="TetR_C_8"/>
    <property type="match status" value="1"/>
</dbReference>
<evidence type="ECO:0000256" key="2">
    <source>
        <dbReference type="PROSITE-ProRule" id="PRU00335"/>
    </source>
</evidence>
<protein>
    <submittedName>
        <fullName evidence="4">Transcriptional regulator, TetR family</fullName>
    </submittedName>
</protein>
<evidence type="ECO:0000313" key="4">
    <source>
        <dbReference type="EMBL" id="AEI42924.1"/>
    </source>
</evidence>
<dbReference type="PRINTS" id="PR00455">
    <property type="entry name" value="HTHTETR"/>
</dbReference>
<feature type="domain" description="HTH tetR-type" evidence="3">
    <location>
        <begin position="12"/>
        <end position="72"/>
    </location>
</feature>
<dbReference type="InterPro" id="IPR039532">
    <property type="entry name" value="TetR_C_Firmicutes"/>
</dbReference>
<dbReference type="InterPro" id="IPR001647">
    <property type="entry name" value="HTH_TetR"/>
</dbReference>
<dbReference type="HOGENOM" id="CLU_087539_0_1_9"/>
<accession>F8F6H0</accession>
<evidence type="ECO:0000259" key="3">
    <source>
        <dbReference type="PROSITE" id="PS50977"/>
    </source>
</evidence>
<dbReference type="KEGG" id="pms:KNP414_04392"/>
<evidence type="ECO:0000256" key="1">
    <source>
        <dbReference type="ARBA" id="ARBA00023125"/>
    </source>
</evidence>
<dbReference type="PANTHER" id="PTHR43479:SF7">
    <property type="entry name" value="TETR-FAMILY TRANSCRIPTIONAL REGULATOR"/>
    <property type="match status" value="1"/>
</dbReference>
<dbReference type="PROSITE" id="PS50977">
    <property type="entry name" value="HTH_TETR_2"/>
    <property type="match status" value="1"/>
</dbReference>
<dbReference type="Pfam" id="PF00440">
    <property type="entry name" value="TetR_N"/>
    <property type="match status" value="1"/>
</dbReference>